<evidence type="ECO:0000256" key="1">
    <source>
        <dbReference type="ARBA" id="ARBA00006432"/>
    </source>
</evidence>
<dbReference type="PANTHER" id="PTHR24096:SF149">
    <property type="entry name" value="AMP-BINDING DOMAIN-CONTAINING PROTEIN-RELATED"/>
    <property type="match status" value="1"/>
</dbReference>
<evidence type="ECO:0000259" key="3">
    <source>
        <dbReference type="Pfam" id="PF00501"/>
    </source>
</evidence>
<evidence type="ECO:0000259" key="4">
    <source>
        <dbReference type="Pfam" id="PF13193"/>
    </source>
</evidence>
<evidence type="ECO:0000313" key="6">
    <source>
        <dbReference type="Proteomes" id="UP001175261"/>
    </source>
</evidence>
<evidence type="ECO:0000313" key="5">
    <source>
        <dbReference type="EMBL" id="KAK0386194.1"/>
    </source>
</evidence>
<dbReference type="Gene3D" id="3.30.300.30">
    <property type="match status" value="1"/>
</dbReference>
<comment type="caution">
    <text evidence="5">The sequence shown here is derived from an EMBL/GenBank/DDBJ whole genome shotgun (WGS) entry which is preliminary data.</text>
</comment>
<dbReference type="Pfam" id="PF00501">
    <property type="entry name" value="AMP-binding"/>
    <property type="match status" value="1"/>
</dbReference>
<dbReference type="EMBL" id="JAPDFR010000005">
    <property type="protein sequence ID" value="KAK0386194.1"/>
    <property type="molecule type" value="Genomic_DNA"/>
</dbReference>
<dbReference type="InterPro" id="IPR025110">
    <property type="entry name" value="AMP-bd_C"/>
</dbReference>
<dbReference type="PANTHER" id="PTHR24096">
    <property type="entry name" value="LONG-CHAIN-FATTY-ACID--COA LIGASE"/>
    <property type="match status" value="1"/>
</dbReference>
<evidence type="ECO:0000256" key="2">
    <source>
        <dbReference type="ARBA" id="ARBA00022598"/>
    </source>
</evidence>
<keyword evidence="2" id="KW-0436">Ligase</keyword>
<sequence>MPIKSLFPDVDQSLIDIWSWFAYQPREYPKDHTLLINGDNGRSYTHQQIIDLSARFGAGLAHNYSWRKGDVLGFFSPDTIDYPVVNFGVQWAGGITSPANPTYTIEELARQLKDSGARALVTQKPFLENARRAAQMVGIKNDMVWLMGEERDQTGKHKHWTEISADKAWLKPKRPSIDPAKDICYLVYSSGTTGMPKGVALTHHNMISNSRQSVRFESKGLSWDSDAQLIMLPFYHIYGLGPVLNATWNSGATAIIMSKWDVEHACRLIEKHRITFIYCPPPVILAFSKHPIVDKYDLTSLKWINSGAAPLGRSLVTGVWERLKIAVKQGYGLSETSPTTHSQFQDEFWKFQGSVGKLYPNMEAKVVDEQGNEVPQGEAGELLVKGPNVFGGYWNRPELNKDTFTEDGWFKTGDVVIVDKVGNFYITDRMKELIKYKGFQVPPAELEAHLVGRSDVADACVIGIWDEERQTEVPRAYIQLRDGVAKSEELAQEIVKWMEGHVAPPKRLRGGVRFVDVVPKSPSGKILRRLLRDQVREQEEKEKKGIQAKL</sequence>
<dbReference type="GO" id="GO:0016405">
    <property type="term" value="F:CoA-ligase activity"/>
    <property type="evidence" value="ECO:0007669"/>
    <property type="project" value="TreeGrafter"/>
</dbReference>
<reference evidence="5" key="1">
    <citation type="submission" date="2022-10" db="EMBL/GenBank/DDBJ databases">
        <title>Determination and structural analysis of whole genome sequence of Sarocladium strictum F4-1.</title>
        <authorList>
            <person name="Hu L."/>
            <person name="Jiang Y."/>
        </authorList>
    </citation>
    <scope>NUCLEOTIDE SEQUENCE</scope>
    <source>
        <strain evidence="5">F4-1</strain>
    </source>
</reference>
<dbReference type="InterPro" id="IPR020845">
    <property type="entry name" value="AMP-binding_CS"/>
</dbReference>
<accession>A0AA39L714</accession>
<dbReference type="SUPFAM" id="SSF56801">
    <property type="entry name" value="Acetyl-CoA synthetase-like"/>
    <property type="match status" value="1"/>
</dbReference>
<comment type="similarity">
    <text evidence="1">Belongs to the ATP-dependent AMP-binding enzyme family.</text>
</comment>
<protein>
    <submittedName>
        <fullName evidence="5">Uncharacterized protein</fullName>
    </submittedName>
</protein>
<dbReference type="InterPro" id="IPR045851">
    <property type="entry name" value="AMP-bd_C_sf"/>
</dbReference>
<organism evidence="5 6">
    <name type="scientific">Sarocladium strictum</name>
    <name type="common">Black bundle disease fungus</name>
    <name type="synonym">Acremonium strictum</name>
    <dbReference type="NCBI Taxonomy" id="5046"/>
    <lineage>
        <taxon>Eukaryota</taxon>
        <taxon>Fungi</taxon>
        <taxon>Dikarya</taxon>
        <taxon>Ascomycota</taxon>
        <taxon>Pezizomycotina</taxon>
        <taxon>Sordariomycetes</taxon>
        <taxon>Hypocreomycetidae</taxon>
        <taxon>Hypocreales</taxon>
        <taxon>Sarocladiaceae</taxon>
        <taxon>Sarocladium</taxon>
    </lineage>
</organism>
<dbReference type="Proteomes" id="UP001175261">
    <property type="component" value="Unassembled WGS sequence"/>
</dbReference>
<dbReference type="PROSITE" id="PS00455">
    <property type="entry name" value="AMP_BINDING"/>
    <property type="match status" value="1"/>
</dbReference>
<dbReference type="InterPro" id="IPR042099">
    <property type="entry name" value="ANL_N_sf"/>
</dbReference>
<dbReference type="CDD" id="cd05911">
    <property type="entry name" value="Firefly_Luc_like"/>
    <property type="match status" value="1"/>
</dbReference>
<dbReference type="Gene3D" id="3.40.50.12780">
    <property type="entry name" value="N-terminal domain of ligase-like"/>
    <property type="match status" value="1"/>
</dbReference>
<gene>
    <name evidence="5" type="ORF">NLU13_6031</name>
</gene>
<feature type="domain" description="AMP-binding enzyme C-terminal" evidence="4">
    <location>
        <begin position="445"/>
        <end position="525"/>
    </location>
</feature>
<name>A0AA39L714_SARSR</name>
<dbReference type="Pfam" id="PF13193">
    <property type="entry name" value="AMP-binding_C"/>
    <property type="match status" value="1"/>
</dbReference>
<proteinExistence type="inferred from homology"/>
<dbReference type="AlphaFoldDB" id="A0AA39L714"/>
<keyword evidence="6" id="KW-1185">Reference proteome</keyword>
<dbReference type="InterPro" id="IPR000873">
    <property type="entry name" value="AMP-dep_synth/lig_dom"/>
</dbReference>
<feature type="domain" description="AMP-dependent synthetase/ligase" evidence="3">
    <location>
        <begin position="22"/>
        <end position="394"/>
    </location>
</feature>